<organism evidence="1 2">
    <name type="scientific">Racocetra fulgida</name>
    <dbReference type="NCBI Taxonomy" id="60492"/>
    <lineage>
        <taxon>Eukaryota</taxon>
        <taxon>Fungi</taxon>
        <taxon>Fungi incertae sedis</taxon>
        <taxon>Mucoromycota</taxon>
        <taxon>Glomeromycotina</taxon>
        <taxon>Glomeromycetes</taxon>
        <taxon>Diversisporales</taxon>
        <taxon>Gigasporaceae</taxon>
        <taxon>Racocetra</taxon>
    </lineage>
</organism>
<evidence type="ECO:0000313" key="2">
    <source>
        <dbReference type="Proteomes" id="UP000789396"/>
    </source>
</evidence>
<sequence>MEDLTEYIFDTSELLENSSDISQLLENSSDTSQLLENFSNISQSGETIKKRKVGETSLQRIVVNKGGCPKAAVWDDFIIGKSDSKGHYGAKYHYYKQDEVLVSSQLSNSEKLKIRSMVDLSNTNFGGPGDLEICYTVAQESGNMDFDPIEIVESELQLANML</sequence>
<comment type="caution">
    <text evidence="1">The sequence shown here is derived from an EMBL/GenBank/DDBJ whole genome shotgun (WGS) entry which is preliminary data.</text>
</comment>
<proteinExistence type="predicted"/>
<reference evidence="1" key="1">
    <citation type="submission" date="2021-06" db="EMBL/GenBank/DDBJ databases">
        <authorList>
            <person name="Kallberg Y."/>
            <person name="Tangrot J."/>
            <person name="Rosling A."/>
        </authorList>
    </citation>
    <scope>NUCLEOTIDE SEQUENCE</scope>
    <source>
        <strain evidence="1">IN212</strain>
    </source>
</reference>
<dbReference type="EMBL" id="CAJVPZ010011011">
    <property type="protein sequence ID" value="CAG8625718.1"/>
    <property type="molecule type" value="Genomic_DNA"/>
</dbReference>
<dbReference type="AlphaFoldDB" id="A0A9N9D597"/>
<evidence type="ECO:0000313" key="1">
    <source>
        <dbReference type="EMBL" id="CAG8625718.1"/>
    </source>
</evidence>
<gene>
    <name evidence="1" type="ORF">RFULGI_LOCUS7527</name>
</gene>
<protein>
    <submittedName>
        <fullName evidence="1">11448_t:CDS:1</fullName>
    </submittedName>
</protein>
<dbReference type="Proteomes" id="UP000789396">
    <property type="component" value="Unassembled WGS sequence"/>
</dbReference>
<keyword evidence="2" id="KW-1185">Reference proteome</keyword>
<accession>A0A9N9D597</accession>
<name>A0A9N9D597_9GLOM</name>